<organism evidence="2 3">
    <name type="scientific">Hyphomicrobium nitrativorans NL23</name>
    <dbReference type="NCBI Taxonomy" id="1029756"/>
    <lineage>
        <taxon>Bacteria</taxon>
        <taxon>Pseudomonadati</taxon>
        <taxon>Pseudomonadota</taxon>
        <taxon>Alphaproteobacteria</taxon>
        <taxon>Hyphomicrobiales</taxon>
        <taxon>Hyphomicrobiaceae</taxon>
        <taxon>Hyphomicrobium</taxon>
    </lineage>
</organism>
<evidence type="ECO:0000313" key="3">
    <source>
        <dbReference type="Proteomes" id="UP000018542"/>
    </source>
</evidence>
<dbReference type="Proteomes" id="UP000018542">
    <property type="component" value="Chromosome"/>
</dbReference>
<dbReference type="KEGG" id="hni:W911_08925"/>
<feature type="region of interest" description="Disordered" evidence="1">
    <location>
        <begin position="51"/>
        <end position="86"/>
    </location>
</feature>
<dbReference type="STRING" id="1029756.W911_08925"/>
<name>V5SEV4_9HYPH</name>
<dbReference type="PATRIC" id="fig|1029756.8.peg.1859"/>
<proteinExistence type="predicted"/>
<reference evidence="2 3" key="1">
    <citation type="journal article" date="2014" name="Genome Announc.">
        <title>Complete Genome Sequence of Hyphomicrobium nitrativorans Strain NL23, a Denitrifying Bacterium Isolated from Biofilm of a Methanol-Fed Denitrification System Treating Seawater at the Montreal Biodome.</title>
        <authorList>
            <person name="Martineau C."/>
            <person name="Villeneuve C."/>
            <person name="Mauffrey F."/>
            <person name="Villemur R."/>
        </authorList>
    </citation>
    <scope>NUCLEOTIDE SEQUENCE [LARGE SCALE GENOMIC DNA]</scope>
    <source>
        <strain evidence="2">NL23</strain>
    </source>
</reference>
<evidence type="ECO:0000313" key="2">
    <source>
        <dbReference type="EMBL" id="AHB48489.1"/>
    </source>
</evidence>
<dbReference type="HOGENOM" id="CLU_111467_0_0_5"/>
<dbReference type="AlphaFoldDB" id="V5SEV4"/>
<gene>
    <name evidence="2" type="ORF">W911_08925</name>
</gene>
<evidence type="ECO:0000256" key="1">
    <source>
        <dbReference type="SAM" id="MobiDB-lite"/>
    </source>
</evidence>
<feature type="region of interest" description="Disordered" evidence="1">
    <location>
        <begin position="125"/>
        <end position="179"/>
    </location>
</feature>
<sequence length="179" mass="20291">MEEPMSTSLKSERSVLNHEEYQAVLATHHPDIYGLDGKGLHAARVRLRDLRDKERTLARQKRREKRGKAEARGGSFPGTADQPQRRKQIFAAAIKRVNKELDRLNKLEAREANIDAAHRALALKRANKFVHHPSSDKTPDEGMNPINNRRRRTKVPPDQIGSVSQRTKAAQARRDARGA</sequence>
<keyword evidence="3" id="KW-1185">Reference proteome</keyword>
<protein>
    <submittedName>
        <fullName evidence="2">Uncharacterized protein</fullName>
    </submittedName>
</protein>
<dbReference type="EMBL" id="CP006912">
    <property type="protein sequence ID" value="AHB48489.1"/>
    <property type="molecule type" value="Genomic_DNA"/>
</dbReference>
<accession>V5SEV4</accession>